<feature type="compositionally biased region" description="Low complexity" evidence="1">
    <location>
        <begin position="200"/>
        <end position="211"/>
    </location>
</feature>
<reference evidence="2 3" key="1">
    <citation type="journal article" date="2019" name="Nat. Ecol. Evol.">
        <title>Megaphylogeny resolves global patterns of mushroom evolution.</title>
        <authorList>
            <person name="Varga T."/>
            <person name="Krizsan K."/>
            <person name="Foldi C."/>
            <person name="Dima B."/>
            <person name="Sanchez-Garcia M."/>
            <person name="Sanchez-Ramirez S."/>
            <person name="Szollosi G.J."/>
            <person name="Szarkandi J.G."/>
            <person name="Papp V."/>
            <person name="Albert L."/>
            <person name="Andreopoulos W."/>
            <person name="Angelini C."/>
            <person name="Antonin V."/>
            <person name="Barry K.W."/>
            <person name="Bougher N.L."/>
            <person name="Buchanan P."/>
            <person name="Buyck B."/>
            <person name="Bense V."/>
            <person name="Catcheside P."/>
            <person name="Chovatia M."/>
            <person name="Cooper J."/>
            <person name="Damon W."/>
            <person name="Desjardin D."/>
            <person name="Finy P."/>
            <person name="Geml J."/>
            <person name="Haridas S."/>
            <person name="Hughes K."/>
            <person name="Justo A."/>
            <person name="Karasinski D."/>
            <person name="Kautmanova I."/>
            <person name="Kiss B."/>
            <person name="Kocsube S."/>
            <person name="Kotiranta H."/>
            <person name="LaButti K.M."/>
            <person name="Lechner B.E."/>
            <person name="Liimatainen K."/>
            <person name="Lipzen A."/>
            <person name="Lukacs Z."/>
            <person name="Mihaltcheva S."/>
            <person name="Morgado L.N."/>
            <person name="Niskanen T."/>
            <person name="Noordeloos M.E."/>
            <person name="Ohm R.A."/>
            <person name="Ortiz-Santana B."/>
            <person name="Ovrebo C."/>
            <person name="Racz N."/>
            <person name="Riley R."/>
            <person name="Savchenko A."/>
            <person name="Shiryaev A."/>
            <person name="Soop K."/>
            <person name="Spirin V."/>
            <person name="Szebenyi C."/>
            <person name="Tomsovsky M."/>
            <person name="Tulloss R.E."/>
            <person name="Uehling J."/>
            <person name="Grigoriev I.V."/>
            <person name="Vagvolgyi C."/>
            <person name="Papp T."/>
            <person name="Martin F.M."/>
            <person name="Miettinen O."/>
            <person name="Hibbett D.S."/>
            <person name="Nagy L.G."/>
        </authorList>
    </citation>
    <scope>NUCLEOTIDE SEQUENCE [LARGE SCALE GENOMIC DNA]</scope>
    <source>
        <strain evidence="2 3">CBS 962.96</strain>
    </source>
</reference>
<accession>A0A4S8MTP6</accession>
<feature type="region of interest" description="Disordered" evidence="1">
    <location>
        <begin position="41"/>
        <end position="105"/>
    </location>
</feature>
<feature type="compositionally biased region" description="Polar residues" evidence="1">
    <location>
        <begin position="75"/>
        <end position="94"/>
    </location>
</feature>
<feature type="compositionally biased region" description="Polar residues" evidence="1">
    <location>
        <begin position="166"/>
        <end position="175"/>
    </location>
</feature>
<sequence length="238" mass="25853">MSFTLPICLLWQRNDVVTLQVYLNPNGLKYHLEKGTCKIEPESEDNSSLASSHETHDLPLPLSSPYDIDWDQDSETSTVTHDADTGASNSATSETHTHAHVQGQPSRTDIAMSLSSSLSVPSHPLTLLTSPLASPLSSLRVQQSTVSTNKTVEQHESNSHVVSHEYPQQTTTMSNDFSDTSSSDGEDGDESEGDNSRGRTSTANTNINNSSVIGDSKKLHMPVPQVAADFWRVDVDGF</sequence>
<dbReference type="Proteomes" id="UP000297245">
    <property type="component" value="Unassembled WGS sequence"/>
</dbReference>
<name>A0A4S8MTP6_DENBC</name>
<protein>
    <submittedName>
        <fullName evidence="2">Uncharacterized protein</fullName>
    </submittedName>
</protein>
<evidence type="ECO:0000256" key="1">
    <source>
        <dbReference type="SAM" id="MobiDB-lite"/>
    </source>
</evidence>
<dbReference type="EMBL" id="ML179043">
    <property type="protein sequence ID" value="THV06392.1"/>
    <property type="molecule type" value="Genomic_DNA"/>
</dbReference>
<evidence type="ECO:0000313" key="2">
    <source>
        <dbReference type="EMBL" id="THV06392.1"/>
    </source>
</evidence>
<dbReference type="OrthoDB" id="3269380at2759"/>
<gene>
    <name evidence="2" type="ORF">K435DRAFT_849184</name>
</gene>
<organism evidence="2 3">
    <name type="scientific">Dendrothele bispora (strain CBS 962.96)</name>
    <dbReference type="NCBI Taxonomy" id="1314807"/>
    <lineage>
        <taxon>Eukaryota</taxon>
        <taxon>Fungi</taxon>
        <taxon>Dikarya</taxon>
        <taxon>Basidiomycota</taxon>
        <taxon>Agaricomycotina</taxon>
        <taxon>Agaricomycetes</taxon>
        <taxon>Agaricomycetidae</taxon>
        <taxon>Agaricales</taxon>
        <taxon>Agaricales incertae sedis</taxon>
        <taxon>Dendrothele</taxon>
    </lineage>
</organism>
<dbReference type="AlphaFoldDB" id="A0A4S8MTP6"/>
<feature type="region of interest" description="Disordered" evidence="1">
    <location>
        <begin position="144"/>
        <end position="216"/>
    </location>
</feature>
<keyword evidence="3" id="KW-1185">Reference proteome</keyword>
<proteinExistence type="predicted"/>
<feature type="compositionally biased region" description="Acidic residues" evidence="1">
    <location>
        <begin position="184"/>
        <end position="193"/>
    </location>
</feature>
<evidence type="ECO:0000313" key="3">
    <source>
        <dbReference type="Proteomes" id="UP000297245"/>
    </source>
</evidence>